<reference evidence="1 2" key="1">
    <citation type="submission" date="2017-05" db="EMBL/GenBank/DDBJ databases">
        <title>Genome sequence of Candidatus Fukatsuia symbiotica and Candidatus Hamiltonella defensa from Acyrthosiphon pisum strain 5D.</title>
        <authorList>
            <person name="Patel V.A."/>
            <person name="Chevignon G."/>
            <person name="Russell J.A."/>
            <person name="Oliver K.M."/>
        </authorList>
    </citation>
    <scope>NUCLEOTIDE SEQUENCE [LARGE SCALE GENOMIC DNA]</scope>
    <source>
        <strain evidence="1 2">5D</strain>
    </source>
</reference>
<dbReference type="Pfam" id="PF05973">
    <property type="entry name" value="Gp49"/>
    <property type="match status" value="1"/>
</dbReference>
<organism evidence="1 2">
    <name type="scientific">Candidatus Fukatsuia symbiotica</name>
    <dbReference type="NCBI Taxonomy" id="1878942"/>
    <lineage>
        <taxon>Bacteria</taxon>
        <taxon>Pseudomonadati</taxon>
        <taxon>Pseudomonadota</taxon>
        <taxon>Gammaproteobacteria</taxon>
        <taxon>Enterobacterales</taxon>
        <taxon>Yersiniaceae</taxon>
        <taxon>Candidatus Fukatsuia</taxon>
    </lineage>
</organism>
<protein>
    <submittedName>
        <fullName evidence="1">Addiction module toxin RelE</fullName>
    </submittedName>
</protein>
<accession>A0A2U8I6F6</accession>
<dbReference type="EMBL" id="CP021659">
    <property type="protein sequence ID" value="AWK14732.1"/>
    <property type="molecule type" value="Genomic_DNA"/>
</dbReference>
<dbReference type="KEGG" id="fsm:CCS41_09995"/>
<proteinExistence type="predicted"/>
<dbReference type="OrthoDB" id="9797093at2"/>
<evidence type="ECO:0000313" key="1">
    <source>
        <dbReference type="EMBL" id="AWK14732.1"/>
    </source>
</evidence>
<gene>
    <name evidence="1" type="ORF">CCS41_09995</name>
</gene>
<dbReference type="RefSeq" id="WP_119797536.1">
    <property type="nucleotide sequence ID" value="NZ_CP021659.1"/>
</dbReference>
<keyword evidence="2" id="KW-1185">Reference proteome</keyword>
<name>A0A2U8I6F6_9GAMM</name>
<sequence length="124" mass="13780">MNAKTEKSLVWIGSSKKDLLELPQDIVKSVGYTLHFAQKGLTPPNVKPLSGFHGAGVLEVVENYDGNTYRAICTVKFASVVFVLHCFQKKSKKGIATPRADLDLIRTRLNTAQQIYEDMKNGKI</sequence>
<dbReference type="Proteomes" id="UP000261875">
    <property type="component" value="Chromosome"/>
</dbReference>
<dbReference type="InterPro" id="IPR009241">
    <property type="entry name" value="HigB-like"/>
</dbReference>
<dbReference type="AlphaFoldDB" id="A0A2U8I6F6"/>
<evidence type="ECO:0000313" key="2">
    <source>
        <dbReference type="Proteomes" id="UP000261875"/>
    </source>
</evidence>